<evidence type="ECO:0000256" key="12">
    <source>
        <dbReference type="SAM" id="MobiDB-lite"/>
    </source>
</evidence>
<keyword evidence="15" id="KW-1185">Reference proteome</keyword>
<feature type="domain" description="C2H2-type" evidence="13">
    <location>
        <begin position="158"/>
        <end position="185"/>
    </location>
</feature>
<feature type="domain" description="C2H2-type" evidence="13">
    <location>
        <begin position="130"/>
        <end position="157"/>
    </location>
</feature>
<feature type="domain" description="C2H2-type" evidence="13">
    <location>
        <begin position="386"/>
        <end position="413"/>
    </location>
</feature>
<dbReference type="PANTHER" id="PTHR16515:SF49">
    <property type="entry name" value="GASTRULA ZINC FINGER PROTEIN XLCGF49.1-LIKE-RELATED"/>
    <property type="match status" value="1"/>
</dbReference>
<dbReference type="SMART" id="SM00355">
    <property type="entry name" value="ZnF_C2H2"/>
    <property type="match status" value="9"/>
</dbReference>
<dbReference type="Gene3D" id="3.30.160.60">
    <property type="entry name" value="Classic Zinc Finger"/>
    <property type="match status" value="9"/>
</dbReference>
<dbReference type="SUPFAM" id="SSF57667">
    <property type="entry name" value="beta-beta-alpha zinc fingers"/>
    <property type="match status" value="5"/>
</dbReference>
<dbReference type="FunFam" id="3.30.160.60:FF:000340">
    <property type="entry name" value="zinc finger protein 473 isoform X1"/>
    <property type="match status" value="2"/>
</dbReference>
<evidence type="ECO:0000256" key="1">
    <source>
        <dbReference type="ARBA" id="ARBA00004123"/>
    </source>
</evidence>
<dbReference type="InterPro" id="IPR050331">
    <property type="entry name" value="Zinc_finger"/>
</dbReference>
<dbReference type="GO" id="GO:0042802">
    <property type="term" value="F:identical protein binding"/>
    <property type="evidence" value="ECO:0007669"/>
    <property type="project" value="UniProtKB-ARBA"/>
</dbReference>
<feature type="domain" description="C2H2-type" evidence="13">
    <location>
        <begin position="358"/>
        <end position="385"/>
    </location>
</feature>
<feature type="domain" description="C2H2-type" evidence="13">
    <location>
        <begin position="442"/>
        <end position="469"/>
    </location>
</feature>
<dbReference type="FunFam" id="3.30.160.60:FF:000100">
    <property type="entry name" value="Zinc finger 45-like"/>
    <property type="match status" value="1"/>
</dbReference>
<reference evidence="14 15" key="1">
    <citation type="submission" date="2018-11" db="EMBL/GenBank/DDBJ databases">
        <authorList>
            <person name="Lopez-Roques C."/>
            <person name="Donnadieu C."/>
            <person name="Bouchez O."/>
            <person name="Klopp C."/>
            <person name="Cabau C."/>
            <person name="Zahm M."/>
        </authorList>
    </citation>
    <scope>NUCLEOTIDE SEQUENCE [LARGE SCALE GENOMIC DNA]</scope>
    <source>
        <strain evidence="14">RS831</strain>
        <tissue evidence="14">Whole body</tissue>
    </source>
</reference>
<gene>
    <name evidence="14" type="ORF">OJAV_G00086460</name>
</gene>
<evidence type="ECO:0000256" key="11">
    <source>
        <dbReference type="PROSITE-ProRule" id="PRU00042"/>
    </source>
</evidence>
<evidence type="ECO:0000256" key="10">
    <source>
        <dbReference type="ARBA" id="ARBA00023242"/>
    </source>
</evidence>
<dbReference type="InterPro" id="IPR013087">
    <property type="entry name" value="Znf_C2H2_type"/>
</dbReference>
<dbReference type="GO" id="GO:0008270">
    <property type="term" value="F:zinc ion binding"/>
    <property type="evidence" value="ECO:0007669"/>
    <property type="project" value="UniProtKB-KW"/>
</dbReference>
<comment type="similarity">
    <text evidence="2">Belongs to the krueppel C2H2-type zinc-finger protein family.</text>
</comment>
<evidence type="ECO:0000256" key="3">
    <source>
        <dbReference type="ARBA" id="ARBA00022723"/>
    </source>
</evidence>
<dbReference type="PROSITE" id="PS00028">
    <property type="entry name" value="ZINC_FINGER_C2H2_1"/>
    <property type="match status" value="9"/>
</dbReference>
<sequence>MEAHVIWHTELPPSFLKEEDVFDDQPLFNQQRSSSLGESDSQSLQIKEEQEDLCINQHEEPLELKQDPDALVLSLSCGNSYHNGAETLYLHPGELQSSGKSLDESDYRADGQTHQIKTPFTAFEAEKQEYKCETCGKAFQFRSRLLRHMIIHTGVKPFSCHVCGKGFNQKSILIVHQRIHTGERPFSCDVCGKRFNQKSILNGHKKIHSLERPYACDVCGKRFFQKASMEAHVIWHTELPPSFLKEEDVFDDQPLFNQQRSSSLGQSDSQSLQIKEEQEDLCINQHEEPLELKQDPDALVLSLSCGNSYHNGAETLYLHPGELQSSGKSLDESDYRADGQTHQIKTPFTAFEAEKQEYKCETCGKAFQFRSRLLRHMIIHTGVKPFSCHVCGKGFNQKSILIVHQRIHTGERPFSCDVCGKSFNQTSILNVHKRIHTGERPYACDVCGKRFTQKSILNGHKIIHTSERPFSCKTCGKSLRSHSSLSVHMKTHAGEPQNANKTS</sequence>
<keyword evidence="3" id="KW-0479">Metal-binding</keyword>
<organism evidence="14 15">
    <name type="scientific">Oryzias javanicus</name>
    <name type="common">Javanese ricefish</name>
    <name type="synonym">Aplocheilus javanicus</name>
    <dbReference type="NCBI Taxonomy" id="123683"/>
    <lineage>
        <taxon>Eukaryota</taxon>
        <taxon>Metazoa</taxon>
        <taxon>Chordata</taxon>
        <taxon>Craniata</taxon>
        <taxon>Vertebrata</taxon>
        <taxon>Euteleostomi</taxon>
        <taxon>Actinopterygii</taxon>
        <taxon>Neopterygii</taxon>
        <taxon>Teleostei</taxon>
        <taxon>Neoteleostei</taxon>
        <taxon>Acanthomorphata</taxon>
        <taxon>Ovalentaria</taxon>
        <taxon>Atherinomorphae</taxon>
        <taxon>Beloniformes</taxon>
        <taxon>Adrianichthyidae</taxon>
        <taxon>Oryziinae</taxon>
        <taxon>Oryzias</taxon>
    </lineage>
</organism>
<feature type="compositionally biased region" description="Low complexity" evidence="12">
    <location>
        <begin position="30"/>
        <end position="45"/>
    </location>
</feature>
<feature type="domain" description="C2H2-type" evidence="13">
    <location>
        <begin position="470"/>
        <end position="497"/>
    </location>
</feature>
<evidence type="ECO:0000256" key="2">
    <source>
        <dbReference type="ARBA" id="ARBA00006991"/>
    </source>
</evidence>
<evidence type="ECO:0000313" key="14">
    <source>
        <dbReference type="EMBL" id="RVE67905.1"/>
    </source>
</evidence>
<dbReference type="PANTHER" id="PTHR16515">
    <property type="entry name" value="PR DOMAIN ZINC FINGER PROTEIN"/>
    <property type="match status" value="1"/>
</dbReference>
<keyword evidence="7" id="KW-0805">Transcription regulation</keyword>
<dbReference type="FunFam" id="3.30.160.60:FF:000557">
    <property type="entry name" value="zinc finger and SCAN domain-containing protein 29"/>
    <property type="match status" value="3"/>
</dbReference>
<dbReference type="FunFam" id="3.30.160.60:FF:000478">
    <property type="entry name" value="Zinc finger protein 133"/>
    <property type="match status" value="2"/>
</dbReference>
<accession>A0A437CYV9</accession>
<keyword evidence="4" id="KW-0677">Repeat</keyword>
<dbReference type="Proteomes" id="UP000283210">
    <property type="component" value="Chromosome 9"/>
</dbReference>
<keyword evidence="10" id="KW-0539">Nucleus</keyword>
<evidence type="ECO:0000256" key="4">
    <source>
        <dbReference type="ARBA" id="ARBA00022737"/>
    </source>
</evidence>
<evidence type="ECO:0000313" key="15">
    <source>
        <dbReference type="Proteomes" id="UP000283210"/>
    </source>
</evidence>
<dbReference type="AlphaFoldDB" id="A0A437CYV9"/>
<reference evidence="14 15" key="2">
    <citation type="submission" date="2019-01" db="EMBL/GenBank/DDBJ databases">
        <title>A chromosome length genome reference of the Java medaka (oryzias javanicus).</title>
        <authorList>
            <person name="Herpin A."/>
            <person name="Takehana Y."/>
            <person name="Naruse K."/>
            <person name="Ansai S."/>
            <person name="Kawaguchi M."/>
        </authorList>
    </citation>
    <scope>NUCLEOTIDE SEQUENCE [LARGE SCALE GENOMIC DNA]</scope>
    <source>
        <strain evidence="14">RS831</strain>
        <tissue evidence="14">Whole body</tissue>
    </source>
</reference>
<evidence type="ECO:0000256" key="9">
    <source>
        <dbReference type="ARBA" id="ARBA00023163"/>
    </source>
</evidence>
<dbReference type="GO" id="GO:0005634">
    <property type="term" value="C:nucleus"/>
    <property type="evidence" value="ECO:0007669"/>
    <property type="project" value="UniProtKB-SubCell"/>
</dbReference>
<evidence type="ECO:0000256" key="5">
    <source>
        <dbReference type="ARBA" id="ARBA00022771"/>
    </source>
</evidence>
<protein>
    <recommendedName>
        <fullName evidence="13">C2H2-type domain-containing protein</fullName>
    </recommendedName>
</protein>
<feature type="region of interest" description="Disordered" evidence="12">
    <location>
        <begin position="27"/>
        <end position="47"/>
    </location>
</feature>
<feature type="domain" description="C2H2-type" evidence="13">
    <location>
        <begin position="414"/>
        <end position="441"/>
    </location>
</feature>
<dbReference type="PROSITE" id="PS50157">
    <property type="entry name" value="ZINC_FINGER_C2H2_2"/>
    <property type="match status" value="9"/>
</dbReference>
<dbReference type="Pfam" id="PF00096">
    <property type="entry name" value="zf-C2H2"/>
    <property type="match status" value="9"/>
</dbReference>
<evidence type="ECO:0000256" key="6">
    <source>
        <dbReference type="ARBA" id="ARBA00022833"/>
    </source>
</evidence>
<feature type="domain" description="C2H2-type" evidence="13">
    <location>
        <begin position="214"/>
        <end position="241"/>
    </location>
</feature>
<dbReference type="EMBL" id="CM012445">
    <property type="protein sequence ID" value="RVE67905.1"/>
    <property type="molecule type" value="Genomic_DNA"/>
</dbReference>
<keyword evidence="8" id="KW-0238">DNA-binding</keyword>
<dbReference type="GO" id="GO:0003677">
    <property type="term" value="F:DNA binding"/>
    <property type="evidence" value="ECO:0007669"/>
    <property type="project" value="UniProtKB-KW"/>
</dbReference>
<comment type="subcellular location">
    <subcellularLocation>
        <location evidence="1">Nucleus</location>
    </subcellularLocation>
</comment>
<dbReference type="OrthoDB" id="8418263at2759"/>
<keyword evidence="9" id="KW-0804">Transcription</keyword>
<feature type="domain" description="C2H2-type" evidence="13">
    <location>
        <begin position="186"/>
        <end position="213"/>
    </location>
</feature>
<evidence type="ECO:0000256" key="8">
    <source>
        <dbReference type="ARBA" id="ARBA00023125"/>
    </source>
</evidence>
<name>A0A437CYV9_ORYJA</name>
<proteinExistence type="inferred from homology"/>
<keyword evidence="5 11" id="KW-0863">Zinc-finger</keyword>
<dbReference type="GO" id="GO:0010468">
    <property type="term" value="P:regulation of gene expression"/>
    <property type="evidence" value="ECO:0007669"/>
    <property type="project" value="TreeGrafter"/>
</dbReference>
<dbReference type="InterPro" id="IPR036236">
    <property type="entry name" value="Znf_C2H2_sf"/>
</dbReference>
<keyword evidence="6" id="KW-0862">Zinc</keyword>
<evidence type="ECO:0000259" key="13">
    <source>
        <dbReference type="PROSITE" id="PS50157"/>
    </source>
</evidence>
<evidence type="ECO:0000256" key="7">
    <source>
        <dbReference type="ARBA" id="ARBA00023015"/>
    </source>
</evidence>
<dbReference type="FunFam" id="3.30.160.60:FF:000508">
    <property type="entry name" value="Myeloid zinc finger 1"/>
    <property type="match status" value="1"/>
</dbReference>